<dbReference type="Gene3D" id="1.20.120.430">
    <property type="entry name" value="tRNA modification GTPase MnmE domain 2"/>
    <property type="match status" value="1"/>
</dbReference>
<evidence type="ECO:0000256" key="1">
    <source>
        <dbReference type="ARBA" id="ARBA00011043"/>
    </source>
</evidence>
<dbReference type="InterPro" id="IPR005225">
    <property type="entry name" value="Small_GTP-bd"/>
</dbReference>
<keyword evidence="6" id="KW-0963">Cytoplasm</keyword>
<proteinExistence type="inferred from homology"/>
<comment type="subunit">
    <text evidence="6">Homodimer. Heterotetramer of two MnmE and two MnmG subunits.</text>
</comment>
<dbReference type="EC" id="3.6.-.-" evidence="6"/>
<accession>U2FWM3</accession>
<reference evidence="9 10" key="1">
    <citation type="journal article" date="2011" name="J. Bacteriol.">
        <title>Genome sequence of Salinisphaera shabanensis, a gammaproteobacterium from the harsh, variable environment of the brine-seawater interface of the Shaban Deep in the Red Sea.</title>
        <authorList>
            <person name="Antunes A."/>
            <person name="Alam I."/>
            <person name="Bajic V.B."/>
            <person name="Stingl U."/>
        </authorList>
    </citation>
    <scope>NUCLEOTIDE SEQUENCE [LARGE SCALE GENOMIC DNA]</scope>
    <source>
        <strain evidence="9 10">E1L3A</strain>
    </source>
</reference>
<keyword evidence="6" id="KW-0479">Metal-binding</keyword>
<dbReference type="eggNOG" id="COG0486">
    <property type="taxonomic scope" value="Bacteria"/>
</dbReference>
<dbReference type="RefSeq" id="WP_006914436.1">
    <property type="nucleotide sequence ID" value="NZ_AFNV02000003.1"/>
</dbReference>
<dbReference type="InterPro" id="IPR006073">
    <property type="entry name" value="GTP-bd"/>
</dbReference>
<dbReference type="SMART" id="SM00173">
    <property type="entry name" value="RAS"/>
    <property type="match status" value="1"/>
</dbReference>
<name>U2FWM3_9GAMM</name>
<dbReference type="PRINTS" id="PR00449">
    <property type="entry name" value="RASTRNSFRMNG"/>
</dbReference>
<dbReference type="Proteomes" id="UP000006242">
    <property type="component" value="Unassembled WGS sequence"/>
</dbReference>
<evidence type="ECO:0000313" key="9">
    <source>
        <dbReference type="EMBL" id="ERJ20294.1"/>
    </source>
</evidence>
<dbReference type="InterPro" id="IPR031168">
    <property type="entry name" value="G_TrmE"/>
</dbReference>
<keyword evidence="3 6" id="KW-0547">Nucleotide-binding</keyword>
<feature type="binding site" evidence="6">
    <location>
        <begin position="272"/>
        <end position="275"/>
    </location>
    <ligand>
        <name>GTP</name>
        <dbReference type="ChEBI" id="CHEBI:37565"/>
    </ligand>
</feature>
<evidence type="ECO:0000256" key="2">
    <source>
        <dbReference type="ARBA" id="ARBA00022694"/>
    </source>
</evidence>
<feature type="binding site" evidence="6">
    <location>
        <position position="121"/>
    </location>
    <ligand>
        <name>(6S)-5-formyl-5,6,7,8-tetrahydrofolate</name>
        <dbReference type="ChEBI" id="CHEBI:57457"/>
    </ligand>
</feature>
<keyword evidence="6" id="KW-0378">Hydrolase</keyword>
<feature type="binding site" evidence="6">
    <location>
        <position position="252"/>
    </location>
    <ligand>
        <name>K(+)</name>
        <dbReference type="ChEBI" id="CHEBI:29103"/>
    </ligand>
</feature>
<sequence>MTSSADDTVAALASGAGRAGVAVVRISGSRVPEIAAALIGGLPSPRQARVCAFVDADGVAIDRGVALYFAAPASFTGEHVLELQGHGSPVLVDMLLARLLELGVRLAEAGEFSRRAFINDKLSLDQAEAIADTIDAGSSAAARAAMRSLEGVFSREVNALVEALIELRVYTEGAIDFPDEDDIDFLGDGEIERRLNAIRQRLETLRGQAAQGASLREGLRLVILGAPNVGKSSLLNRLARRDTAIVTDIAGTTRDVLHEQLSIDGLPLTLVDTAGLRETADPIEAEGVRRAKAEIEHADHVLLVVDDTSGLGCDEQALLAEIGNRCPVTVVANKIDLSGAPAGLRRGQDYEHIGVSATTGAGFDALAAHLKQAAGMNEDATPAFVARRRHLDALSRADAALEIGHERLVVDAAGELLAEELRTAQNALGEITGAFTSDDLLGAIFSSFCIGK</sequence>
<keyword evidence="10" id="KW-1185">Reference proteome</keyword>
<dbReference type="CDD" id="cd04164">
    <property type="entry name" value="trmE"/>
    <property type="match status" value="1"/>
</dbReference>
<dbReference type="NCBIfam" id="TIGR00450">
    <property type="entry name" value="mnmE_trmE_thdF"/>
    <property type="match status" value="1"/>
</dbReference>
<feature type="binding site" evidence="6">
    <location>
        <position position="247"/>
    </location>
    <ligand>
        <name>K(+)</name>
        <dbReference type="ChEBI" id="CHEBI:29103"/>
    </ligand>
</feature>
<feature type="binding site" evidence="6">
    <location>
        <begin position="247"/>
        <end position="253"/>
    </location>
    <ligand>
        <name>GTP</name>
        <dbReference type="ChEBI" id="CHEBI:37565"/>
    </ligand>
</feature>
<comment type="subcellular location">
    <subcellularLocation>
        <location evidence="6">Cytoplasm</location>
    </subcellularLocation>
</comment>
<protein>
    <recommendedName>
        <fullName evidence="6">tRNA modification GTPase MnmE</fullName>
        <ecNumber evidence="6">3.6.-.-</ecNumber>
    </recommendedName>
</protein>
<dbReference type="InterPro" id="IPR027266">
    <property type="entry name" value="TrmE/GcvT-like"/>
</dbReference>
<dbReference type="GO" id="GO:0005525">
    <property type="term" value="F:GTP binding"/>
    <property type="evidence" value="ECO:0007669"/>
    <property type="project" value="UniProtKB-UniRule"/>
</dbReference>
<dbReference type="NCBIfam" id="TIGR00231">
    <property type="entry name" value="small_GTP"/>
    <property type="match status" value="1"/>
</dbReference>
<gene>
    <name evidence="6 9" type="primary">mnmE</name>
    <name evidence="6" type="synonym">trmE</name>
    <name evidence="9" type="ORF">SSPSH_000404</name>
</gene>
<keyword evidence="5 6" id="KW-0342">GTP-binding</keyword>
<dbReference type="STRING" id="1033802.SSPSH_000404"/>
<evidence type="ECO:0000256" key="3">
    <source>
        <dbReference type="ARBA" id="ARBA00022741"/>
    </source>
</evidence>
<organism evidence="9 10">
    <name type="scientific">Salinisphaera shabanensis E1L3A</name>
    <dbReference type="NCBI Taxonomy" id="1033802"/>
    <lineage>
        <taxon>Bacteria</taxon>
        <taxon>Pseudomonadati</taxon>
        <taxon>Pseudomonadota</taxon>
        <taxon>Gammaproteobacteria</taxon>
        <taxon>Salinisphaerales</taxon>
        <taxon>Salinisphaeraceae</taxon>
        <taxon>Salinisphaera</taxon>
    </lineage>
</organism>
<dbReference type="InterPro" id="IPR027417">
    <property type="entry name" value="P-loop_NTPase"/>
</dbReference>
<evidence type="ECO:0000259" key="8">
    <source>
        <dbReference type="PROSITE" id="PS51709"/>
    </source>
</evidence>
<dbReference type="PANTHER" id="PTHR42714">
    <property type="entry name" value="TRNA MODIFICATION GTPASE GTPBP3"/>
    <property type="match status" value="1"/>
</dbReference>
<comment type="cofactor">
    <cofactor evidence="6">
        <name>K(+)</name>
        <dbReference type="ChEBI" id="CHEBI:29103"/>
    </cofactor>
    <text evidence="6">Binds 1 potassium ion per subunit.</text>
</comment>
<dbReference type="GO" id="GO:0046872">
    <property type="term" value="F:metal ion binding"/>
    <property type="evidence" value="ECO:0007669"/>
    <property type="project" value="UniProtKB-KW"/>
</dbReference>
<comment type="function">
    <text evidence="6">Exhibits a very high intrinsic GTPase hydrolysis rate. Involved in the addition of a carboxymethylaminomethyl (cmnm) group at the wobble position (U34) of certain tRNAs, forming tRNA-cmnm(5)s(2)U34.</text>
</comment>
<comment type="caution">
    <text evidence="9">The sequence shown here is derived from an EMBL/GenBank/DDBJ whole genome shotgun (WGS) entry which is preliminary data.</text>
</comment>
<dbReference type="AlphaFoldDB" id="U2FWM3"/>
<dbReference type="Pfam" id="PF10396">
    <property type="entry name" value="TrmE_N"/>
    <property type="match status" value="1"/>
</dbReference>
<dbReference type="PANTHER" id="PTHR42714:SF2">
    <property type="entry name" value="TRNA MODIFICATION GTPASE GTPBP3, MITOCHONDRIAL"/>
    <property type="match status" value="1"/>
</dbReference>
<keyword evidence="4 6" id="KW-0630">Potassium</keyword>
<evidence type="ECO:0000256" key="4">
    <source>
        <dbReference type="ARBA" id="ARBA00022958"/>
    </source>
</evidence>
<dbReference type="InterPro" id="IPR027368">
    <property type="entry name" value="MnmE_dom2"/>
</dbReference>
<evidence type="ECO:0000313" key="10">
    <source>
        <dbReference type="Proteomes" id="UP000006242"/>
    </source>
</evidence>
<dbReference type="InterPro" id="IPR018948">
    <property type="entry name" value="GTP-bd_TrmE_N"/>
</dbReference>
<dbReference type="Gene3D" id="3.30.1360.120">
    <property type="entry name" value="Probable tRNA modification gtpase trme, domain 1"/>
    <property type="match status" value="1"/>
</dbReference>
<keyword evidence="6" id="KW-0460">Magnesium</keyword>
<dbReference type="PROSITE" id="PS51709">
    <property type="entry name" value="G_TRME"/>
    <property type="match status" value="1"/>
</dbReference>
<evidence type="ECO:0000256" key="7">
    <source>
        <dbReference type="RuleBase" id="RU003313"/>
    </source>
</evidence>
<feature type="binding site" evidence="6">
    <location>
        <position position="452"/>
    </location>
    <ligand>
        <name>(6S)-5-formyl-5,6,7,8-tetrahydrofolate</name>
        <dbReference type="ChEBI" id="CHEBI:57457"/>
    </ligand>
</feature>
<comment type="similarity">
    <text evidence="1 6 7">Belongs to the TRAFAC class TrmE-Era-EngA-EngB-Septin-like GTPase superfamily. TrmE GTPase family.</text>
</comment>
<feature type="binding site" evidence="6">
    <location>
        <position position="25"/>
    </location>
    <ligand>
        <name>(6S)-5-formyl-5,6,7,8-tetrahydrofolate</name>
        <dbReference type="ChEBI" id="CHEBI:57457"/>
    </ligand>
</feature>
<keyword evidence="2 6" id="KW-0819">tRNA processing</keyword>
<feature type="binding site" evidence="6">
    <location>
        <position position="232"/>
    </location>
    <ligand>
        <name>Mg(2+)</name>
        <dbReference type="ChEBI" id="CHEBI:18420"/>
    </ligand>
</feature>
<dbReference type="CDD" id="cd14858">
    <property type="entry name" value="TrmE_N"/>
    <property type="match status" value="1"/>
</dbReference>
<dbReference type="InterPro" id="IPR004520">
    <property type="entry name" value="GTPase_MnmE"/>
</dbReference>
<dbReference type="GO" id="GO:0030488">
    <property type="term" value="P:tRNA methylation"/>
    <property type="evidence" value="ECO:0007669"/>
    <property type="project" value="TreeGrafter"/>
</dbReference>
<dbReference type="OrthoDB" id="9805918at2"/>
<dbReference type="GO" id="GO:0003924">
    <property type="term" value="F:GTPase activity"/>
    <property type="evidence" value="ECO:0007669"/>
    <property type="project" value="UniProtKB-UniRule"/>
</dbReference>
<dbReference type="NCBIfam" id="NF003661">
    <property type="entry name" value="PRK05291.1-3"/>
    <property type="match status" value="1"/>
</dbReference>
<dbReference type="Pfam" id="PF12631">
    <property type="entry name" value="MnmE_helical"/>
    <property type="match status" value="1"/>
</dbReference>
<dbReference type="Pfam" id="PF01926">
    <property type="entry name" value="MMR_HSR1"/>
    <property type="match status" value="1"/>
</dbReference>
<feature type="domain" description="TrmE-type G" evidence="8">
    <location>
        <begin position="218"/>
        <end position="375"/>
    </location>
</feature>
<dbReference type="GO" id="GO:0005829">
    <property type="term" value="C:cytosol"/>
    <property type="evidence" value="ECO:0007669"/>
    <property type="project" value="TreeGrafter"/>
</dbReference>
<dbReference type="EMBL" id="AFNV02000003">
    <property type="protein sequence ID" value="ERJ20294.1"/>
    <property type="molecule type" value="Genomic_DNA"/>
</dbReference>
<feature type="binding site" evidence="6">
    <location>
        <position position="249"/>
    </location>
    <ligand>
        <name>K(+)</name>
        <dbReference type="ChEBI" id="CHEBI:29103"/>
    </ligand>
</feature>
<comment type="caution">
    <text evidence="6">Lacks conserved residue(s) required for the propagation of feature annotation.</text>
</comment>
<feature type="binding site" evidence="6">
    <location>
        <position position="82"/>
    </location>
    <ligand>
        <name>(6S)-5-formyl-5,6,7,8-tetrahydrofolate</name>
        <dbReference type="ChEBI" id="CHEBI:57457"/>
    </ligand>
</feature>
<dbReference type="GO" id="GO:0002098">
    <property type="term" value="P:tRNA wobble uridine modification"/>
    <property type="evidence" value="ECO:0007669"/>
    <property type="project" value="TreeGrafter"/>
</dbReference>
<feature type="binding site" evidence="6">
    <location>
        <position position="253"/>
    </location>
    <ligand>
        <name>Mg(2+)</name>
        <dbReference type="ChEBI" id="CHEBI:18420"/>
    </ligand>
</feature>
<dbReference type="Gene3D" id="3.40.50.300">
    <property type="entry name" value="P-loop containing nucleotide triphosphate hydrolases"/>
    <property type="match status" value="1"/>
</dbReference>
<evidence type="ECO:0000256" key="5">
    <source>
        <dbReference type="ARBA" id="ARBA00023134"/>
    </source>
</evidence>
<evidence type="ECO:0000256" key="6">
    <source>
        <dbReference type="HAMAP-Rule" id="MF_00379"/>
    </source>
</evidence>
<dbReference type="SUPFAM" id="SSF52540">
    <property type="entry name" value="P-loop containing nucleoside triphosphate hydrolases"/>
    <property type="match status" value="1"/>
</dbReference>
<reference evidence="9 10" key="2">
    <citation type="journal article" date="2013" name="PLoS ONE">
        <title>INDIGO - INtegrated Data Warehouse of MIcrobial GenOmes with Examples from the Red Sea Extremophiles.</title>
        <authorList>
            <person name="Alam I."/>
            <person name="Antunes A."/>
            <person name="Kamau A.A."/>
            <person name="Ba Alawi W."/>
            <person name="Kalkatawi M."/>
            <person name="Stingl U."/>
            <person name="Bajic V.B."/>
        </authorList>
    </citation>
    <scope>NUCLEOTIDE SEQUENCE [LARGE SCALE GENOMIC DNA]</scope>
    <source>
        <strain evidence="9 10">E1L3A</strain>
    </source>
</reference>
<feature type="binding site" evidence="6">
    <location>
        <begin position="228"/>
        <end position="233"/>
    </location>
    <ligand>
        <name>GTP</name>
        <dbReference type="ChEBI" id="CHEBI:37565"/>
    </ligand>
</feature>
<dbReference type="InterPro" id="IPR025867">
    <property type="entry name" value="MnmE_helical"/>
</dbReference>
<dbReference type="HAMAP" id="MF_00379">
    <property type="entry name" value="GTPase_MnmE"/>
    <property type="match status" value="1"/>
</dbReference>
<feature type="binding site" evidence="6">
    <location>
        <position position="228"/>
    </location>
    <ligand>
        <name>K(+)</name>
        <dbReference type="ChEBI" id="CHEBI:29103"/>
    </ligand>
</feature>